<organism evidence="1 2">
    <name type="scientific">Leuconostoc mesenteroides subsp. cremoris ATCC 19254</name>
    <dbReference type="NCBI Taxonomy" id="586220"/>
    <lineage>
        <taxon>Bacteria</taxon>
        <taxon>Bacillati</taxon>
        <taxon>Bacillota</taxon>
        <taxon>Bacilli</taxon>
        <taxon>Lactobacillales</taxon>
        <taxon>Lactobacillaceae</taxon>
        <taxon>Leuconostoc</taxon>
    </lineage>
</organism>
<dbReference type="RefSeq" id="WP_002815983.1">
    <property type="nucleotide sequence ID" value="NZ_GG693387.1"/>
</dbReference>
<sequence length="489" mass="55818">MATNEQLEGKPHWVFKKHTNDIKKFIDCAIYLKDNNAAVSQESKSNMLHFLQDSNLYKSRLKSGDEVLDAMNHRIDGLNYYMFGYSSKLNGKKKFIFSPLGNLFLKHLGDKKKLEMIFATMLFAIQFPYPASRPSLNFSLYPFRLIFQLLLDSRLAGKLYNYELISFLIYVDKLNQDVYEELVAKILESRKLTSTEKLSNLKRNEHQIVKSVYEWQYYNAKLISSLGVITTVTGDESVKLYHPTKEGSKSAPTPRKISDDYFSLTETVTPYVKKMLSNYSVFETPIALNNRHKKSDDVIKAIYSFYPSELLSEIGEEQDATQVKLLKLPRLIEEYSTNPDNKTADKFEDILEEAFNMFINVDATKLSGPGRTDIECLYITENEKFAVEAKSTANKLNAINSGRLYHHRQLIGAKYTVVVTPHYVPSVKFDISGQDIVIIKANTLSEYLYNNIVSDNRSMDYGAIHEIVEGNLGTDISSAVSDLTLTHFG</sequence>
<comment type="caution">
    <text evidence="1">The sequence shown here is derived from an EMBL/GenBank/DDBJ whole genome shotgun (WGS) entry which is preliminary data.</text>
</comment>
<reference evidence="1 2" key="1">
    <citation type="submission" date="2009-04" db="EMBL/GenBank/DDBJ databases">
        <authorList>
            <person name="Qin X."/>
            <person name="Bachman B."/>
            <person name="Battles P."/>
            <person name="Bell A."/>
            <person name="Bess C."/>
            <person name="Bickham C."/>
            <person name="Chaboub L."/>
            <person name="Chen D."/>
            <person name="Coyle M."/>
            <person name="Deiros D.R."/>
            <person name="Dinh H."/>
            <person name="Forbes L."/>
            <person name="Fowler G."/>
            <person name="Francisco L."/>
            <person name="Fu Q."/>
            <person name="Gubbala S."/>
            <person name="Hale W."/>
            <person name="Han Y."/>
            <person name="Hemphill L."/>
            <person name="Highlander S.K."/>
            <person name="Hirani K."/>
            <person name="Hogues M."/>
            <person name="Jackson L."/>
            <person name="Jakkamsetti A."/>
            <person name="Javaid M."/>
            <person name="Jiang H."/>
            <person name="Korchina V."/>
            <person name="Kovar C."/>
            <person name="Lara F."/>
            <person name="Lee S."/>
            <person name="Mata R."/>
            <person name="Mathew T."/>
            <person name="Moen C."/>
            <person name="Morales K."/>
            <person name="Munidasa M."/>
            <person name="Nazareth L."/>
            <person name="Ngo R."/>
            <person name="Nguyen L."/>
            <person name="Okwuonu G."/>
            <person name="Ongeri F."/>
            <person name="Patil S."/>
            <person name="Petrosino J."/>
            <person name="Pham C."/>
            <person name="Pham P."/>
            <person name="Pu L.-L."/>
            <person name="Puazo M."/>
            <person name="Raj R."/>
            <person name="Reid J."/>
            <person name="Rouhana J."/>
            <person name="Saada N."/>
            <person name="Shang Y."/>
            <person name="Simmons D."/>
            <person name="Thornton R."/>
            <person name="Warren J."/>
            <person name="Weissenberger G."/>
            <person name="Zhang J."/>
            <person name="Zhang L."/>
            <person name="Zhou C."/>
            <person name="Zhu D."/>
            <person name="Muzny D."/>
            <person name="Worley K."/>
            <person name="Gibbs R."/>
        </authorList>
    </citation>
    <scope>NUCLEOTIDE SEQUENCE [LARGE SCALE GENOMIC DNA]</scope>
    <source>
        <strain evidence="1 2">ATCC 19254</strain>
    </source>
</reference>
<evidence type="ECO:0000313" key="1">
    <source>
        <dbReference type="EMBL" id="EEJ43060.1"/>
    </source>
</evidence>
<dbReference type="EMBL" id="ACKV01000009">
    <property type="protein sequence ID" value="EEJ43060.1"/>
    <property type="molecule type" value="Genomic_DNA"/>
</dbReference>
<dbReference type="GO" id="GO:0009036">
    <property type="term" value="F:type II site-specific deoxyribonuclease activity"/>
    <property type="evidence" value="ECO:0007669"/>
    <property type="project" value="UniProtKB-EC"/>
</dbReference>
<accession>C2KI15</accession>
<keyword evidence="1" id="KW-0378">Hydrolase</keyword>
<gene>
    <name evidence="1" type="primary">hgaIR</name>
    <name evidence="1" type="ORF">HMPREF0555_0281</name>
</gene>
<dbReference type="HOGENOM" id="CLU_564710_0_0_9"/>
<protein>
    <submittedName>
        <fullName evidence="1">Type II restriction enzyme HgAI</fullName>
        <ecNumber evidence="1">3.1.21.4</ecNumber>
    </submittedName>
</protein>
<dbReference type="EC" id="3.1.21.4" evidence="1"/>
<dbReference type="Proteomes" id="UP000004283">
    <property type="component" value="Unassembled WGS sequence"/>
</dbReference>
<name>C2KI15_LEUMC</name>
<proteinExistence type="predicted"/>
<dbReference type="AlphaFoldDB" id="C2KI15"/>
<evidence type="ECO:0000313" key="2">
    <source>
        <dbReference type="Proteomes" id="UP000004283"/>
    </source>
</evidence>